<dbReference type="PRINTS" id="PR01301">
    <property type="entry name" value="RGSPROTEIN"/>
</dbReference>
<dbReference type="InterPro" id="IPR000008">
    <property type="entry name" value="C2_dom"/>
</dbReference>
<reference evidence="4" key="1">
    <citation type="submission" date="2023-10" db="EMBL/GenBank/DDBJ databases">
        <title>Genome assembly of Pristionchus species.</title>
        <authorList>
            <person name="Yoshida K."/>
            <person name="Sommer R.J."/>
        </authorList>
    </citation>
    <scope>NUCLEOTIDE SEQUENCE</scope>
    <source>
        <strain evidence="4">RS0144</strain>
    </source>
</reference>
<feature type="compositionally biased region" description="Basic and acidic residues" evidence="1">
    <location>
        <begin position="632"/>
        <end position="644"/>
    </location>
</feature>
<feature type="region of interest" description="Disordered" evidence="1">
    <location>
        <begin position="245"/>
        <end position="264"/>
    </location>
</feature>
<dbReference type="SMART" id="SM00239">
    <property type="entry name" value="C2"/>
    <property type="match status" value="1"/>
</dbReference>
<feature type="non-terminal residue" evidence="4">
    <location>
        <position position="1"/>
    </location>
</feature>
<dbReference type="FunFam" id="1.10.167.10:FF:000001">
    <property type="entry name" value="Putative regulator of g-protein signaling 12"/>
    <property type="match status" value="1"/>
</dbReference>
<dbReference type="InterPro" id="IPR036305">
    <property type="entry name" value="RGS_sf"/>
</dbReference>
<evidence type="ECO:0000256" key="1">
    <source>
        <dbReference type="SAM" id="MobiDB-lite"/>
    </source>
</evidence>
<sequence>QMSHYRSIKPIPPGIPLEAKRYTIDELSSSESEDDFFSEDDREVYHSFSEESSEPSLPVRVYDHQYGSRDKKYADDRKRRPYCGNPMNRRPSHYQPPPLSSISSSTNDGDDESRTTNEDVFPPAPQYSAIIKPRRRGNQLGMIQELSPIQGCLSSTSPRGLVLPPPLSREMREWRPKHTSSVINAPVFTTLPPKTNYRHHQHPSPRATKNSLDLHPYVFPNEPRKDAFSDNSDSSLMGTISPIHRLYNSSPKRGRGSSSQPITSEKFSLPAPVAKVYGAKGIVFLRVEYSRELLTICVDRAEYFTEPDRKYRKNRTTYIQLEMIHRSRDRSESSRKRASSRTNSTSDQRYRTKIVENTDQPVFHKAFPFGLNDRNQWDSITISVIEKESNTEIIRRKLLGCFTFQIKKIRQKAKEKGWFEDYENNYSVEVINDGYFILDPSRGQTKTFPMSKIVCSKSYLLDGPSSTSSSSLNVHSPQKMLRSSDWPLVSSHLPSRSSSAITPLSNTDNRGRPRPVSYMEGLRFREGMAPTMESFGNSTASTGSSSIDYDFHRHRMTLPSITTTSSSMTSDEGPSCSSSPFNPSLLHPAGGGEKEKSEEDKDKKPIRHEGGVRRAASFTYSPNGSAGKHNRRPEGVVGKDEDTSKKKLFGPLTKTFSYIRSKMDSAISTSSLYPSKEDVRQWENSFESLLNHKYGQMLFSQFLKKEYCSENLEFWMECEEFKKMKDGKKSTKEKAVEIFEKYVSEHSQKEVNLDSDTRMATKAAMESGSRTDTFNLAQTKIQTLMADDKYRRFLKDRLYLDMLHSVDGKSEETTENGAATK</sequence>
<feature type="region of interest" description="Disordered" evidence="1">
    <location>
        <begin position="188"/>
        <end position="216"/>
    </location>
</feature>
<dbReference type="EMBL" id="BTSX01000006">
    <property type="protein sequence ID" value="GMT04004.1"/>
    <property type="molecule type" value="Genomic_DNA"/>
</dbReference>
<feature type="region of interest" description="Disordered" evidence="1">
    <location>
        <begin position="562"/>
        <end position="644"/>
    </location>
</feature>
<dbReference type="Pfam" id="PF00615">
    <property type="entry name" value="RGS"/>
    <property type="match status" value="1"/>
</dbReference>
<feature type="domain" description="RGS" evidence="3">
    <location>
        <begin position="685"/>
        <end position="803"/>
    </location>
</feature>
<evidence type="ECO:0000259" key="3">
    <source>
        <dbReference type="PROSITE" id="PS50132"/>
    </source>
</evidence>
<accession>A0AAV5UCA1</accession>
<dbReference type="SUPFAM" id="SSF49562">
    <property type="entry name" value="C2 domain (Calcium/lipid-binding domain, CaLB)"/>
    <property type="match status" value="1"/>
</dbReference>
<evidence type="ECO:0000259" key="2">
    <source>
        <dbReference type="PROSITE" id="PS50004"/>
    </source>
</evidence>
<dbReference type="Proteomes" id="UP001432027">
    <property type="component" value="Unassembled WGS sequence"/>
</dbReference>
<evidence type="ECO:0000313" key="5">
    <source>
        <dbReference type="Proteomes" id="UP001432027"/>
    </source>
</evidence>
<dbReference type="Gene3D" id="2.60.40.150">
    <property type="entry name" value="C2 domain"/>
    <property type="match status" value="1"/>
</dbReference>
<dbReference type="InterPro" id="IPR044926">
    <property type="entry name" value="RGS_subdomain_2"/>
</dbReference>
<protein>
    <submittedName>
        <fullName evidence="4">Uncharacterized protein</fullName>
    </submittedName>
</protein>
<dbReference type="PANTHER" id="PTHR10845:SF259">
    <property type="entry name" value="RGS DOMAIN-CONTAINING PROTEIN-RELATED"/>
    <property type="match status" value="1"/>
</dbReference>
<feature type="compositionally biased region" description="Basic and acidic residues" evidence="1">
    <location>
        <begin position="323"/>
        <end position="335"/>
    </location>
</feature>
<dbReference type="AlphaFoldDB" id="A0AAV5UCA1"/>
<dbReference type="SUPFAM" id="SSF48097">
    <property type="entry name" value="Regulator of G-protein signaling, RGS"/>
    <property type="match status" value="1"/>
</dbReference>
<feature type="domain" description="C2" evidence="2">
    <location>
        <begin position="279"/>
        <end position="419"/>
    </location>
</feature>
<dbReference type="CDD" id="cd07440">
    <property type="entry name" value="RGS"/>
    <property type="match status" value="1"/>
</dbReference>
<gene>
    <name evidence="4" type="ORF">PENTCL1PPCAC_26178</name>
</gene>
<feature type="region of interest" description="Disordered" evidence="1">
    <location>
        <begin position="493"/>
        <end position="516"/>
    </location>
</feature>
<dbReference type="PANTHER" id="PTHR10845">
    <property type="entry name" value="REGULATOR OF G PROTEIN SIGNALING"/>
    <property type="match status" value="1"/>
</dbReference>
<evidence type="ECO:0000313" key="4">
    <source>
        <dbReference type="EMBL" id="GMT04004.1"/>
    </source>
</evidence>
<organism evidence="4 5">
    <name type="scientific">Pristionchus entomophagus</name>
    <dbReference type="NCBI Taxonomy" id="358040"/>
    <lineage>
        <taxon>Eukaryota</taxon>
        <taxon>Metazoa</taxon>
        <taxon>Ecdysozoa</taxon>
        <taxon>Nematoda</taxon>
        <taxon>Chromadorea</taxon>
        <taxon>Rhabditida</taxon>
        <taxon>Rhabditina</taxon>
        <taxon>Diplogasteromorpha</taxon>
        <taxon>Diplogasteroidea</taxon>
        <taxon>Neodiplogasteridae</taxon>
        <taxon>Pristionchus</taxon>
    </lineage>
</organism>
<feature type="compositionally biased region" description="Polar residues" evidence="1">
    <location>
        <begin position="247"/>
        <end position="264"/>
    </location>
</feature>
<dbReference type="Gene3D" id="1.10.167.10">
    <property type="entry name" value="Regulator of G-protein Signalling 4, domain 2"/>
    <property type="match status" value="1"/>
</dbReference>
<dbReference type="Pfam" id="PF00168">
    <property type="entry name" value="C2"/>
    <property type="match status" value="1"/>
</dbReference>
<feature type="region of interest" description="Disordered" evidence="1">
    <location>
        <begin position="323"/>
        <end position="348"/>
    </location>
</feature>
<dbReference type="InterPro" id="IPR016137">
    <property type="entry name" value="RGS"/>
</dbReference>
<dbReference type="PROSITE" id="PS50004">
    <property type="entry name" value="C2"/>
    <property type="match status" value="1"/>
</dbReference>
<dbReference type="SMART" id="SM00315">
    <property type="entry name" value="RGS"/>
    <property type="match status" value="1"/>
</dbReference>
<dbReference type="InterPro" id="IPR035892">
    <property type="entry name" value="C2_domain_sf"/>
</dbReference>
<feature type="region of interest" description="Disordered" evidence="1">
    <location>
        <begin position="26"/>
        <end position="133"/>
    </location>
</feature>
<feature type="compositionally biased region" description="Basic and acidic residues" evidence="1">
    <location>
        <begin position="592"/>
        <end position="612"/>
    </location>
</feature>
<name>A0AAV5UCA1_9BILA</name>
<comment type="caution">
    <text evidence="4">The sequence shown here is derived from an EMBL/GenBank/DDBJ whole genome shotgun (WGS) entry which is preliminary data.</text>
</comment>
<keyword evidence="5" id="KW-1185">Reference proteome</keyword>
<proteinExistence type="predicted"/>
<feature type="compositionally biased region" description="Acidic residues" evidence="1">
    <location>
        <begin position="31"/>
        <end position="42"/>
    </location>
</feature>
<feature type="compositionally biased region" description="Basic and acidic residues" evidence="1">
    <location>
        <begin position="61"/>
        <end position="78"/>
    </location>
</feature>
<dbReference type="PROSITE" id="PS50132">
    <property type="entry name" value="RGS"/>
    <property type="match status" value="1"/>
</dbReference>